<proteinExistence type="predicted"/>
<name>A0AA36BME1_OCTVU</name>
<keyword evidence="3" id="KW-1185">Reference proteome</keyword>
<evidence type="ECO:0000313" key="2">
    <source>
        <dbReference type="EMBL" id="CAI9736217.1"/>
    </source>
</evidence>
<evidence type="ECO:0000313" key="3">
    <source>
        <dbReference type="Proteomes" id="UP001162480"/>
    </source>
</evidence>
<reference evidence="2" key="1">
    <citation type="submission" date="2023-08" db="EMBL/GenBank/DDBJ databases">
        <authorList>
            <person name="Alioto T."/>
            <person name="Alioto T."/>
            <person name="Gomez Garrido J."/>
        </authorList>
    </citation>
    <scope>NUCLEOTIDE SEQUENCE</scope>
</reference>
<feature type="compositionally biased region" description="Basic and acidic residues" evidence="1">
    <location>
        <begin position="56"/>
        <end position="66"/>
    </location>
</feature>
<dbReference type="AlphaFoldDB" id="A0AA36BME1"/>
<dbReference type="Proteomes" id="UP001162480">
    <property type="component" value="Chromosome 18"/>
</dbReference>
<feature type="region of interest" description="Disordered" evidence="1">
    <location>
        <begin position="56"/>
        <end position="92"/>
    </location>
</feature>
<feature type="compositionally biased region" description="Polar residues" evidence="1">
    <location>
        <begin position="75"/>
        <end position="92"/>
    </location>
</feature>
<organism evidence="2 3">
    <name type="scientific">Octopus vulgaris</name>
    <name type="common">Common octopus</name>
    <dbReference type="NCBI Taxonomy" id="6645"/>
    <lineage>
        <taxon>Eukaryota</taxon>
        <taxon>Metazoa</taxon>
        <taxon>Spiralia</taxon>
        <taxon>Lophotrochozoa</taxon>
        <taxon>Mollusca</taxon>
        <taxon>Cephalopoda</taxon>
        <taxon>Coleoidea</taxon>
        <taxon>Octopodiformes</taxon>
        <taxon>Octopoda</taxon>
        <taxon>Incirrata</taxon>
        <taxon>Octopodidae</taxon>
        <taxon>Octopus</taxon>
    </lineage>
</organism>
<sequence>MPKDFKCKQISVEIENEPAKKVKMDKENASHFVIEDTKQALLEKTPDEMLMEVTSEEHVENSEIRGFEPSVTGKGPSTENDLLRNHSNTNTLKDNDSLQLITLASQIVSKVNLNRYEDEG</sequence>
<gene>
    <name evidence="2" type="ORF">OCTVUL_1B004648</name>
</gene>
<dbReference type="EMBL" id="OX597831">
    <property type="protein sequence ID" value="CAI9736217.1"/>
    <property type="molecule type" value="Genomic_DNA"/>
</dbReference>
<evidence type="ECO:0000256" key="1">
    <source>
        <dbReference type="SAM" id="MobiDB-lite"/>
    </source>
</evidence>
<accession>A0AA36BME1</accession>
<protein>
    <submittedName>
        <fullName evidence="2">Uncharacterized protein</fullName>
    </submittedName>
</protein>